<feature type="compositionally biased region" description="Gly residues" evidence="2">
    <location>
        <begin position="101"/>
        <end position="125"/>
    </location>
</feature>
<dbReference type="PROSITE" id="PS50192">
    <property type="entry name" value="T_SNARE"/>
    <property type="match status" value="1"/>
</dbReference>
<dbReference type="EMBL" id="LCZI01001580">
    <property type="protein sequence ID" value="KKZ60073.1"/>
    <property type="molecule type" value="Genomic_DNA"/>
</dbReference>
<dbReference type="CDD" id="cd15886">
    <property type="entry name" value="SNARE_SEC9N"/>
    <property type="match status" value="1"/>
</dbReference>
<organism evidence="4 5">
    <name type="scientific">[Emmonsia] crescens</name>
    <dbReference type="NCBI Taxonomy" id="73230"/>
    <lineage>
        <taxon>Eukaryota</taxon>
        <taxon>Fungi</taxon>
        <taxon>Dikarya</taxon>
        <taxon>Ascomycota</taxon>
        <taxon>Pezizomycotina</taxon>
        <taxon>Eurotiomycetes</taxon>
        <taxon>Eurotiomycetidae</taxon>
        <taxon>Onygenales</taxon>
        <taxon>Ajellomycetaceae</taxon>
        <taxon>Emergomyces</taxon>
    </lineage>
</organism>
<accession>A0A0G2HQ06</accession>
<reference evidence="5" key="1">
    <citation type="journal article" date="2015" name="PLoS Genet.">
        <title>The dynamic genome and transcriptome of the human fungal pathogen Blastomyces and close relative Emmonsia.</title>
        <authorList>
            <person name="Munoz J.F."/>
            <person name="Gauthier G.M."/>
            <person name="Desjardins C.A."/>
            <person name="Gallo J.E."/>
            <person name="Holder J."/>
            <person name="Sullivan T.D."/>
            <person name="Marty A.J."/>
            <person name="Carmen J.C."/>
            <person name="Chen Z."/>
            <person name="Ding L."/>
            <person name="Gujja S."/>
            <person name="Magrini V."/>
            <person name="Misas E."/>
            <person name="Mitreva M."/>
            <person name="Priest M."/>
            <person name="Saif S."/>
            <person name="Whiston E.A."/>
            <person name="Young S."/>
            <person name="Zeng Q."/>
            <person name="Goldman W.E."/>
            <person name="Mardis E.R."/>
            <person name="Taylor J.W."/>
            <person name="McEwen J.G."/>
            <person name="Clay O.K."/>
            <person name="Klein B.S."/>
            <person name="Cuomo C.A."/>
        </authorList>
    </citation>
    <scope>NUCLEOTIDE SEQUENCE [LARGE SCALE GENOMIC DNA]</scope>
    <source>
        <strain evidence="5">UAMH 3008</strain>
    </source>
</reference>
<dbReference type="Proteomes" id="UP000034164">
    <property type="component" value="Unassembled WGS sequence"/>
</dbReference>
<feature type="compositionally biased region" description="Gly residues" evidence="2">
    <location>
        <begin position="54"/>
        <end position="73"/>
    </location>
</feature>
<dbReference type="AlphaFoldDB" id="A0A0G2HQ06"/>
<sequence>MKKFGFGSKKSEGGDEDSSRSALFGSRSKNKSPAASSNPYAQPPPSGDSYSQGRGRGGPPGAGGYGLPSGPGRPGMNRPGPQANSGPRNPYENLDNKNGRANGGYAPGGPGYQSGYGGDRYGGDGSAPPAPKSRYGPGGYGGLGRADPNDAASVDDNRDALLGDARVRQQERRFNPALQDVPQGGTSGAAADDTDAAYAPTYQERQLTAEEEEEEDIQAMKHDIRMIKQQDVSSTRNALRAALEAEETGRDTLVRLGAQGERIHNTEMNLDLASNQNKIADEKSRELKKLNKSMFAMHVANPFTGEQRRRARDEAIIDRHQEERLQREATRQAAFRTEQRMDETFKTLSKNAAHGPQKQTNLAERSKYQFEADSEDDEMENEIETNLSAIEGVTGRLNLLARAQGREVEQQNADLGRIIGKSDHVDDQIVMNSARLGRIR</sequence>
<name>A0A0G2HQ06_9EURO</name>
<evidence type="ECO:0000313" key="4">
    <source>
        <dbReference type="EMBL" id="KKZ60073.1"/>
    </source>
</evidence>
<dbReference type="GO" id="GO:0005886">
    <property type="term" value="C:plasma membrane"/>
    <property type="evidence" value="ECO:0007669"/>
    <property type="project" value="TreeGrafter"/>
</dbReference>
<feature type="domain" description="T-SNARE coiled-coil homology" evidence="3">
    <location>
        <begin position="377"/>
        <end position="439"/>
    </location>
</feature>
<dbReference type="OrthoDB" id="18679at2759"/>
<evidence type="ECO:0000256" key="1">
    <source>
        <dbReference type="ARBA" id="ARBA00009480"/>
    </source>
</evidence>
<comment type="caution">
    <text evidence="4">The sequence shown here is derived from an EMBL/GenBank/DDBJ whole genome shotgun (WGS) entry which is preliminary data.</text>
</comment>
<feature type="compositionally biased region" description="Basic and acidic residues" evidence="2">
    <location>
        <begin position="155"/>
        <end position="174"/>
    </location>
</feature>
<evidence type="ECO:0000256" key="2">
    <source>
        <dbReference type="SAM" id="MobiDB-lite"/>
    </source>
</evidence>
<dbReference type="GO" id="GO:0006906">
    <property type="term" value="P:vesicle fusion"/>
    <property type="evidence" value="ECO:0007669"/>
    <property type="project" value="TreeGrafter"/>
</dbReference>
<evidence type="ECO:0000313" key="5">
    <source>
        <dbReference type="Proteomes" id="UP000034164"/>
    </source>
</evidence>
<dbReference type="GO" id="GO:0031201">
    <property type="term" value="C:SNARE complex"/>
    <property type="evidence" value="ECO:0007669"/>
    <property type="project" value="TreeGrafter"/>
</dbReference>
<dbReference type="GO" id="GO:0019905">
    <property type="term" value="F:syntaxin binding"/>
    <property type="evidence" value="ECO:0007669"/>
    <property type="project" value="TreeGrafter"/>
</dbReference>
<dbReference type="InterPro" id="IPR000727">
    <property type="entry name" value="T_SNARE_dom"/>
</dbReference>
<dbReference type="GO" id="GO:0006887">
    <property type="term" value="P:exocytosis"/>
    <property type="evidence" value="ECO:0007669"/>
    <property type="project" value="TreeGrafter"/>
</dbReference>
<dbReference type="VEuPathDB" id="FungiDB:EMCG_00764"/>
<dbReference type="GO" id="GO:0005484">
    <property type="term" value="F:SNAP receptor activity"/>
    <property type="evidence" value="ECO:0007669"/>
    <property type="project" value="TreeGrafter"/>
</dbReference>
<gene>
    <name evidence="4" type="ORF">EMCG_00764</name>
</gene>
<feature type="compositionally biased region" description="Low complexity" evidence="2">
    <location>
        <begin position="188"/>
        <end position="197"/>
    </location>
</feature>
<comment type="similarity">
    <text evidence="1">Belongs to the SNAP-25 family.</text>
</comment>
<feature type="region of interest" description="Disordered" evidence="2">
    <location>
        <begin position="1"/>
        <end position="197"/>
    </location>
</feature>
<evidence type="ECO:0000259" key="3">
    <source>
        <dbReference type="PROSITE" id="PS50192"/>
    </source>
</evidence>
<dbReference type="Gene3D" id="1.20.5.110">
    <property type="match status" value="2"/>
</dbReference>
<feature type="compositionally biased region" description="Basic and acidic residues" evidence="2">
    <location>
        <begin position="9"/>
        <end position="19"/>
    </location>
</feature>
<dbReference type="CDD" id="cd15857">
    <property type="entry name" value="SNARE_SEC9C"/>
    <property type="match status" value="1"/>
</dbReference>
<dbReference type="PANTHER" id="PTHR19305">
    <property type="entry name" value="SYNAPTOSOMAL ASSOCIATED PROTEIN"/>
    <property type="match status" value="1"/>
</dbReference>
<proteinExistence type="inferred from homology"/>
<feature type="compositionally biased region" description="Polar residues" evidence="2">
    <location>
        <begin position="31"/>
        <end position="40"/>
    </location>
</feature>
<dbReference type="SUPFAM" id="SSF58038">
    <property type="entry name" value="SNARE fusion complex"/>
    <property type="match status" value="2"/>
</dbReference>
<dbReference type="PANTHER" id="PTHR19305:SF9">
    <property type="entry name" value="SYNAPTOSOMAL-ASSOCIATED PROTEIN 29"/>
    <property type="match status" value="1"/>
</dbReference>
<protein>
    <submittedName>
        <fullName evidence="4">Synaptosomal-associated protein, 23kDa</fullName>
    </submittedName>
</protein>